<dbReference type="AlphaFoldDB" id="A0A1H7VYV6"/>
<dbReference type="RefSeq" id="WP_143081025.1">
    <property type="nucleotide sequence ID" value="NZ_FOBB01000003.1"/>
</dbReference>
<gene>
    <name evidence="1" type="ORF">SAMN04488505_103487</name>
</gene>
<evidence type="ECO:0000313" key="1">
    <source>
        <dbReference type="EMBL" id="SEM13975.1"/>
    </source>
</evidence>
<proteinExistence type="predicted"/>
<dbReference type="EMBL" id="FOBB01000003">
    <property type="protein sequence ID" value="SEM13975.1"/>
    <property type="molecule type" value="Genomic_DNA"/>
</dbReference>
<dbReference type="Proteomes" id="UP000198984">
    <property type="component" value="Unassembled WGS sequence"/>
</dbReference>
<sequence>MRKILFLLISVACKSMLYGQNKIPTICSENIFLDRDSLVLISITDNCVAYKNYCTNATAFLLNYINRKIAYNYYPVKRNNIFPGPPVANRGLVDNYRIADPSSGHTVSEIVFYPLTSGHGFKTKYALPPHWRYSFQIHKIPADKERLVQSNLDTLIKIGLYDKIKKEIEFSVPFLVTSDQFASYIQSYDLTDTAILNGINMDLESNIGKPGMSAEELAEYPKKKIENAPPTKLWVECYIPIDSSDIPVGIPERNVTPVAVQTKKGLYVYSETIEPALFAGPGLFTQFENPVFDLSACKNLDFAYQKVIEIFREEISEQFRNYPLHADLITGLAPNQLRFERRFEESNVLKGFSGPYYELSTYTINFWSGPKGIHINSGAGYQNSDAYRKNYRNDHIFLVEMTALQINVGKKGGYPEPTNDQYSAYAKEVRKALLNAVENTTKQLNGKFNQNTGIGIITLN</sequence>
<evidence type="ECO:0000313" key="2">
    <source>
        <dbReference type="Proteomes" id="UP000198984"/>
    </source>
</evidence>
<organism evidence="1 2">
    <name type="scientific">Chitinophaga rupis</name>
    <dbReference type="NCBI Taxonomy" id="573321"/>
    <lineage>
        <taxon>Bacteria</taxon>
        <taxon>Pseudomonadati</taxon>
        <taxon>Bacteroidota</taxon>
        <taxon>Chitinophagia</taxon>
        <taxon>Chitinophagales</taxon>
        <taxon>Chitinophagaceae</taxon>
        <taxon>Chitinophaga</taxon>
    </lineage>
</organism>
<reference evidence="1 2" key="1">
    <citation type="submission" date="2016-10" db="EMBL/GenBank/DDBJ databases">
        <authorList>
            <person name="de Groot N.N."/>
        </authorList>
    </citation>
    <scope>NUCLEOTIDE SEQUENCE [LARGE SCALE GENOMIC DNA]</scope>
    <source>
        <strain evidence="1 2">DSM 21039</strain>
    </source>
</reference>
<name>A0A1H7VYV6_9BACT</name>
<keyword evidence="2" id="KW-1185">Reference proteome</keyword>
<protein>
    <submittedName>
        <fullName evidence="1">Uncharacterized protein</fullName>
    </submittedName>
</protein>
<accession>A0A1H7VYV6</accession>